<dbReference type="STRING" id="105559.Nwat_0682"/>
<dbReference type="GO" id="GO:0005524">
    <property type="term" value="F:ATP binding"/>
    <property type="evidence" value="ECO:0007669"/>
    <property type="project" value="UniProtKB-KW"/>
</dbReference>
<dbReference type="CDD" id="cd00156">
    <property type="entry name" value="REC"/>
    <property type="match status" value="1"/>
</dbReference>
<evidence type="ECO:0000256" key="6">
    <source>
        <dbReference type="ARBA" id="ARBA00022777"/>
    </source>
</evidence>
<dbReference type="CDD" id="cd00082">
    <property type="entry name" value="HisKA"/>
    <property type="match status" value="1"/>
</dbReference>
<dbReference type="GO" id="GO:0000155">
    <property type="term" value="F:phosphorelay sensor kinase activity"/>
    <property type="evidence" value="ECO:0007669"/>
    <property type="project" value="InterPro"/>
</dbReference>
<dbReference type="PROSITE" id="PS50110">
    <property type="entry name" value="RESPONSE_REGULATORY"/>
    <property type="match status" value="1"/>
</dbReference>
<dbReference type="InterPro" id="IPR011006">
    <property type="entry name" value="CheY-like_superfamily"/>
</dbReference>
<evidence type="ECO:0000256" key="3">
    <source>
        <dbReference type="ARBA" id="ARBA00022553"/>
    </source>
</evidence>
<comment type="catalytic activity">
    <reaction evidence="1">
        <text>ATP + protein L-histidine = ADP + protein N-phospho-L-histidine.</text>
        <dbReference type="EC" id="2.7.13.3"/>
    </reaction>
</comment>
<dbReference type="eggNOG" id="COG2203">
    <property type="taxonomic scope" value="Bacteria"/>
</dbReference>
<dbReference type="PRINTS" id="PR00344">
    <property type="entry name" value="BCTRLSENSOR"/>
</dbReference>
<dbReference type="SMART" id="SM00387">
    <property type="entry name" value="HATPase_c"/>
    <property type="match status" value="1"/>
</dbReference>
<dbReference type="PANTHER" id="PTHR43065:SF10">
    <property type="entry name" value="PEROXIDE STRESS-ACTIVATED HISTIDINE KINASE MAK3"/>
    <property type="match status" value="1"/>
</dbReference>
<keyword evidence="7" id="KW-0067">ATP-binding</keyword>
<evidence type="ECO:0000313" key="12">
    <source>
        <dbReference type="EMBL" id="ADJ27638.1"/>
    </source>
</evidence>
<evidence type="ECO:0000256" key="9">
    <source>
        <dbReference type="PROSITE-ProRule" id="PRU00169"/>
    </source>
</evidence>
<evidence type="ECO:0000256" key="5">
    <source>
        <dbReference type="ARBA" id="ARBA00022741"/>
    </source>
</evidence>
<dbReference type="InterPro" id="IPR003018">
    <property type="entry name" value="GAF"/>
</dbReference>
<dbReference type="InterPro" id="IPR003661">
    <property type="entry name" value="HisK_dim/P_dom"/>
</dbReference>
<organism evidence="12 13">
    <name type="scientific">Nitrosococcus watsoni (strain C-113)</name>
    <dbReference type="NCBI Taxonomy" id="105559"/>
    <lineage>
        <taxon>Bacteria</taxon>
        <taxon>Pseudomonadati</taxon>
        <taxon>Pseudomonadota</taxon>
        <taxon>Gammaproteobacteria</taxon>
        <taxon>Chromatiales</taxon>
        <taxon>Chromatiaceae</taxon>
        <taxon>Nitrosococcus</taxon>
    </lineage>
</organism>
<evidence type="ECO:0000256" key="1">
    <source>
        <dbReference type="ARBA" id="ARBA00000085"/>
    </source>
</evidence>
<sequence length="560" mass="61592">MRDLSSPKEKSSSLNPIHLLLVEDEESHAVLIQRVLQKHPSRQPFHVTIAGSLQEAREHLRTAVPDLAIIDIHLPDGSGIELLTAETGTPSFPIIAMTSHGDEKIAVKAMKAGALDYVVKSEAAFNDISHVVERALRQWHEMSERKRAEKELRTQAKQLMTLSHISHQILSGREVKALMREAVSLTARTLKIIKGAKVLELLPDHKTLLLRAGTGRWSSLVGQTIAVADQDPLIRHVLASDEVVFVEDLRTDKRFGGSSLLFERYGYISGIGLPLSSREDCLGILLACSEQPWLPNNNDISFLQSVANTLAVTLEGKRTAARMRRLQNDLLQANQFSTLDEFGAVLAHEVNQPITAIINYLRACQQIIMSAKEPTLQTILELMDKGVGEAERAASIIHHLRESAQTGETVRGYENLNTTVYDASQLALGEAVDGDIVVNFELSPRLPPLYINKIQIQQVVFNLVRNAVEALAGAGEKSLTIKTASTQNHTVEVQVQDMGPGVDSLYQDKIFKRRFSTKKAGMGLGLAISHSIIKTHRGDLWVSTTPGGGATFHFTLPVTS</sequence>
<feature type="domain" description="Histidine kinase" evidence="10">
    <location>
        <begin position="345"/>
        <end position="560"/>
    </location>
</feature>
<dbReference type="RefSeq" id="WP_013219743.1">
    <property type="nucleotide sequence ID" value="NC_014315.1"/>
</dbReference>
<dbReference type="InterPro" id="IPR001789">
    <property type="entry name" value="Sig_transdc_resp-reg_receiver"/>
</dbReference>
<dbReference type="InterPro" id="IPR036890">
    <property type="entry name" value="HATPase_C_sf"/>
</dbReference>
<dbReference type="eggNOG" id="COG0745">
    <property type="taxonomic scope" value="Bacteria"/>
</dbReference>
<reference evidence="12 13" key="1">
    <citation type="submission" date="2010-06" db="EMBL/GenBank/DDBJ databases">
        <title>Complete sequence of chromosome of Nitrosococcus watsoni C-113.</title>
        <authorList>
            <consortium name="US DOE Joint Genome Institute"/>
            <person name="Lucas S."/>
            <person name="Copeland A."/>
            <person name="Lapidus A."/>
            <person name="Cheng J.-F."/>
            <person name="Bruce D."/>
            <person name="Goodwin L."/>
            <person name="Pitluck S."/>
            <person name="Malfatti S.A."/>
            <person name="Chain P.S.G."/>
            <person name="Land M."/>
            <person name="Hauser L."/>
            <person name="Kyrpides N."/>
            <person name="Ivanova N."/>
            <person name="Cambell M.A."/>
            <person name="Heidelberg J.F."/>
            <person name="Klotz M.G."/>
            <person name="Woyke T."/>
        </authorList>
    </citation>
    <scope>NUCLEOTIDE SEQUENCE [LARGE SCALE GENOMIC DNA]</scope>
    <source>
        <strain evidence="12 13">C-113</strain>
    </source>
</reference>
<dbReference type="SMART" id="SM00448">
    <property type="entry name" value="REC"/>
    <property type="match status" value="1"/>
</dbReference>
<proteinExistence type="predicted"/>
<keyword evidence="5" id="KW-0547">Nucleotide-binding</keyword>
<keyword evidence="6 12" id="KW-0418">Kinase</keyword>
<gene>
    <name evidence="12" type="ordered locus">Nwat_0682</name>
</gene>
<accession>D8KBM7</accession>
<evidence type="ECO:0000256" key="4">
    <source>
        <dbReference type="ARBA" id="ARBA00022679"/>
    </source>
</evidence>
<dbReference type="Pfam" id="PF01590">
    <property type="entry name" value="GAF"/>
    <property type="match status" value="1"/>
</dbReference>
<dbReference type="SUPFAM" id="SSF47384">
    <property type="entry name" value="Homodimeric domain of signal transducing histidine kinase"/>
    <property type="match status" value="1"/>
</dbReference>
<dbReference type="EMBL" id="CP002086">
    <property type="protein sequence ID" value="ADJ27638.1"/>
    <property type="molecule type" value="Genomic_DNA"/>
</dbReference>
<evidence type="ECO:0000259" key="10">
    <source>
        <dbReference type="PROSITE" id="PS50109"/>
    </source>
</evidence>
<dbReference type="SUPFAM" id="SSF55874">
    <property type="entry name" value="ATPase domain of HSP90 chaperone/DNA topoisomerase II/histidine kinase"/>
    <property type="match status" value="1"/>
</dbReference>
<keyword evidence="8" id="KW-0902">Two-component regulatory system</keyword>
<dbReference type="eggNOG" id="COG4191">
    <property type="taxonomic scope" value="Bacteria"/>
</dbReference>
<evidence type="ECO:0000256" key="8">
    <source>
        <dbReference type="ARBA" id="ARBA00023012"/>
    </source>
</evidence>
<dbReference type="Gene3D" id="3.40.50.2300">
    <property type="match status" value="1"/>
</dbReference>
<dbReference type="Gene3D" id="3.30.450.40">
    <property type="match status" value="1"/>
</dbReference>
<dbReference type="InterPro" id="IPR004358">
    <property type="entry name" value="Sig_transdc_His_kin-like_C"/>
</dbReference>
<keyword evidence="3 9" id="KW-0597">Phosphoprotein</keyword>
<dbReference type="Pfam" id="PF02518">
    <property type="entry name" value="HATPase_c"/>
    <property type="match status" value="1"/>
</dbReference>
<dbReference type="PANTHER" id="PTHR43065">
    <property type="entry name" value="SENSOR HISTIDINE KINASE"/>
    <property type="match status" value="1"/>
</dbReference>
<dbReference type="SMART" id="SM00065">
    <property type="entry name" value="GAF"/>
    <property type="match status" value="1"/>
</dbReference>
<dbReference type="AlphaFoldDB" id="D8KBM7"/>
<name>D8KBM7_NITWC</name>
<dbReference type="InterPro" id="IPR029016">
    <property type="entry name" value="GAF-like_dom_sf"/>
</dbReference>
<feature type="modified residue" description="4-aspartylphosphate" evidence="9">
    <location>
        <position position="71"/>
    </location>
</feature>
<dbReference type="SUPFAM" id="SSF55781">
    <property type="entry name" value="GAF domain-like"/>
    <property type="match status" value="1"/>
</dbReference>
<dbReference type="InterPro" id="IPR003594">
    <property type="entry name" value="HATPase_dom"/>
</dbReference>
<evidence type="ECO:0000313" key="13">
    <source>
        <dbReference type="Proteomes" id="UP000000393"/>
    </source>
</evidence>
<dbReference type="KEGG" id="nwa:Nwat_0682"/>
<feature type="domain" description="Response regulatory" evidence="11">
    <location>
        <begin position="18"/>
        <end position="135"/>
    </location>
</feature>
<dbReference type="PROSITE" id="PS50109">
    <property type="entry name" value="HIS_KIN"/>
    <property type="match status" value="1"/>
</dbReference>
<dbReference type="EC" id="2.7.13.3" evidence="2"/>
<keyword evidence="4" id="KW-0808">Transferase</keyword>
<evidence type="ECO:0000256" key="2">
    <source>
        <dbReference type="ARBA" id="ARBA00012438"/>
    </source>
</evidence>
<dbReference type="InterPro" id="IPR005467">
    <property type="entry name" value="His_kinase_dom"/>
</dbReference>
<dbReference type="SMART" id="SM00388">
    <property type="entry name" value="HisKA"/>
    <property type="match status" value="1"/>
</dbReference>
<dbReference type="Proteomes" id="UP000000393">
    <property type="component" value="Chromosome"/>
</dbReference>
<keyword evidence="13" id="KW-1185">Reference proteome</keyword>
<dbReference type="Pfam" id="PF00072">
    <property type="entry name" value="Response_reg"/>
    <property type="match status" value="1"/>
</dbReference>
<dbReference type="HOGENOM" id="CLU_000445_114_72_6"/>
<evidence type="ECO:0000259" key="11">
    <source>
        <dbReference type="PROSITE" id="PS50110"/>
    </source>
</evidence>
<evidence type="ECO:0000256" key="7">
    <source>
        <dbReference type="ARBA" id="ARBA00022840"/>
    </source>
</evidence>
<dbReference type="InterPro" id="IPR036097">
    <property type="entry name" value="HisK_dim/P_sf"/>
</dbReference>
<protein>
    <recommendedName>
        <fullName evidence="2">histidine kinase</fullName>
        <ecNumber evidence="2">2.7.13.3</ecNumber>
    </recommendedName>
</protein>
<dbReference type="SUPFAM" id="SSF52172">
    <property type="entry name" value="CheY-like"/>
    <property type="match status" value="1"/>
</dbReference>
<dbReference type="Gene3D" id="1.10.287.130">
    <property type="match status" value="1"/>
</dbReference>
<dbReference type="Gene3D" id="3.30.565.10">
    <property type="entry name" value="Histidine kinase-like ATPase, C-terminal domain"/>
    <property type="match status" value="1"/>
</dbReference>